<comment type="subcellular location">
    <subcellularLocation>
        <location evidence="5">Cell membrane</location>
        <topology evidence="5">Peripheral membrane protein</topology>
        <orientation evidence="5">Cytoplasmic side</orientation>
    </subcellularLocation>
    <text evidence="5">Localizes to the Z ring in an FtsZ-dependent manner. Targeted to the membrane through a conserved C-terminal amphipathic helix.</text>
</comment>
<dbReference type="PANTHER" id="PTHR32432">
    <property type="entry name" value="CELL DIVISION PROTEIN FTSA-RELATED"/>
    <property type="match status" value="1"/>
</dbReference>
<dbReference type="Pfam" id="PF14450">
    <property type="entry name" value="FtsA"/>
    <property type="match status" value="1"/>
</dbReference>
<name>A0A5D0MFK7_9BACT</name>
<dbReference type="Gene3D" id="3.30.1490.110">
    <property type="match status" value="1"/>
</dbReference>
<keyword evidence="3 5" id="KW-0472">Membrane</keyword>
<accession>A0A5D0MFK7</accession>
<dbReference type="CDD" id="cd24048">
    <property type="entry name" value="ASKHA_NBD_FtsA"/>
    <property type="match status" value="1"/>
</dbReference>
<keyword evidence="2 5" id="KW-0132">Cell division</keyword>
<sequence>MEEEKIVMALDLGSQSIKGLIGGLDENGNIEIKGKGEISCNVGNCGISSGLIKNLELTTNNIEKVISSAEAHFGKKIEEIWVGFSGRHVDGLNEHGSVVVSGRDHEISQDDIERVTVQAKTKVEPLPETRKVIKEIPRWFKIDGEDKIKKPIGMSGIKLGVKMHLLLANTQQIKNIEKCVNKVGVYLNDIIPNPLASALAVKDKDASELGCIVIDMGAGTTDIAVYVEDALFYTDVLDIGGNIVTKDIATVLRTPRNKAEEIKREYGTAFLDDYVDGEEMFEVPSVGGRKAREITREELCAIIRPRIEEIANIIYSKLKNTTINFQRDLGAGIILTGGMANLHGFDKLLEQIFDLPVAKGIPKGVDGLDVKKPEYSSSVGVLKYGLEHYDEYYKRGLFEDVPTFIRTVKDFFNNLFENK</sequence>
<dbReference type="InterPro" id="IPR020823">
    <property type="entry name" value="Cell_div_FtsA"/>
</dbReference>
<evidence type="ECO:0000256" key="2">
    <source>
        <dbReference type="ARBA" id="ARBA00022618"/>
    </source>
</evidence>
<dbReference type="AlphaFoldDB" id="A0A5D0MFK7"/>
<keyword evidence="1 5" id="KW-1003">Cell membrane</keyword>
<evidence type="ECO:0000313" key="9">
    <source>
        <dbReference type="Proteomes" id="UP000324143"/>
    </source>
</evidence>
<dbReference type="PIRSF" id="PIRSF003101">
    <property type="entry name" value="FtsA"/>
    <property type="match status" value="1"/>
</dbReference>
<keyword evidence="4 5" id="KW-0131">Cell cycle</keyword>
<dbReference type="SUPFAM" id="SSF53067">
    <property type="entry name" value="Actin-like ATPase domain"/>
    <property type="match status" value="2"/>
</dbReference>
<reference evidence="8" key="1">
    <citation type="submission" date="2019-08" db="EMBL/GenBank/DDBJ databases">
        <title>Genomic characterization of a novel candidate phylum (ARYD3) from a high temperature, high salinity tertiary oil reservoir in north central Oklahoma, USA.</title>
        <authorList>
            <person name="Youssef N.H."/>
            <person name="Yadav A."/>
            <person name="Elshahed M.S."/>
        </authorList>
    </citation>
    <scope>NUCLEOTIDE SEQUENCE [LARGE SCALE GENOMIC DNA]</scope>
    <source>
        <strain evidence="8">ARYD3</strain>
    </source>
</reference>
<dbReference type="Proteomes" id="UP000324143">
    <property type="component" value="Unassembled WGS sequence"/>
</dbReference>
<dbReference type="PANTHER" id="PTHR32432:SF4">
    <property type="entry name" value="CELL DIVISION PROTEIN FTSA"/>
    <property type="match status" value="1"/>
</dbReference>
<evidence type="ECO:0000313" key="8">
    <source>
        <dbReference type="EMBL" id="TYB30685.1"/>
    </source>
</evidence>
<evidence type="ECO:0000256" key="5">
    <source>
        <dbReference type="HAMAP-Rule" id="MF_02033"/>
    </source>
</evidence>
<gene>
    <name evidence="5 8" type="primary">ftsA</name>
    <name evidence="8" type="ORF">FXF47_07865</name>
</gene>
<comment type="caution">
    <text evidence="8">The sequence shown here is derived from an EMBL/GenBank/DDBJ whole genome shotgun (WGS) entry which is preliminary data.</text>
</comment>
<keyword evidence="9" id="KW-1185">Reference proteome</keyword>
<dbReference type="InterPro" id="IPR050696">
    <property type="entry name" value="FtsA/MreB"/>
</dbReference>
<dbReference type="NCBIfam" id="TIGR01174">
    <property type="entry name" value="ftsA"/>
    <property type="match status" value="1"/>
</dbReference>
<proteinExistence type="inferred from homology"/>
<comment type="function">
    <text evidence="5 6">Cell division protein that is involved in the assembly of the Z ring. May serve as a membrane anchor for the Z ring.</text>
</comment>
<dbReference type="GO" id="GO:0043093">
    <property type="term" value="P:FtsZ-dependent cytokinesis"/>
    <property type="evidence" value="ECO:0007669"/>
    <property type="project" value="UniProtKB-UniRule"/>
</dbReference>
<dbReference type="InterPro" id="IPR003494">
    <property type="entry name" value="SHS2_FtsA"/>
</dbReference>
<dbReference type="Gene3D" id="3.30.420.40">
    <property type="match status" value="1"/>
</dbReference>
<dbReference type="HAMAP" id="MF_02033">
    <property type="entry name" value="FtsA"/>
    <property type="match status" value="1"/>
</dbReference>
<dbReference type="GO" id="GO:0009898">
    <property type="term" value="C:cytoplasmic side of plasma membrane"/>
    <property type="evidence" value="ECO:0007669"/>
    <property type="project" value="UniProtKB-UniRule"/>
</dbReference>
<evidence type="ECO:0000256" key="6">
    <source>
        <dbReference type="PIRNR" id="PIRNR003101"/>
    </source>
</evidence>
<evidence type="ECO:0000256" key="4">
    <source>
        <dbReference type="ARBA" id="ARBA00023306"/>
    </source>
</evidence>
<dbReference type="InterPro" id="IPR043129">
    <property type="entry name" value="ATPase_NBD"/>
</dbReference>
<comment type="subunit">
    <text evidence="5">Self-interacts. Interacts with FtsZ.</text>
</comment>
<dbReference type="GO" id="GO:0032153">
    <property type="term" value="C:cell division site"/>
    <property type="evidence" value="ECO:0007669"/>
    <property type="project" value="UniProtKB-UniRule"/>
</dbReference>
<protein>
    <recommendedName>
        <fullName evidence="5 6">Cell division protein FtsA</fullName>
    </recommendedName>
</protein>
<dbReference type="SMART" id="SM00842">
    <property type="entry name" value="FtsA"/>
    <property type="match status" value="1"/>
</dbReference>
<comment type="similarity">
    <text evidence="5 6">Belongs to the FtsA/MreB family.</text>
</comment>
<evidence type="ECO:0000259" key="7">
    <source>
        <dbReference type="SMART" id="SM00842"/>
    </source>
</evidence>
<evidence type="ECO:0000256" key="1">
    <source>
        <dbReference type="ARBA" id="ARBA00022475"/>
    </source>
</evidence>
<organism evidence="8 9">
    <name type="scientific">Candidatus Mcinerneyibacterium aminivorans</name>
    <dbReference type="NCBI Taxonomy" id="2703815"/>
    <lineage>
        <taxon>Bacteria</taxon>
        <taxon>Candidatus Macinerneyibacteriota</taxon>
        <taxon>Candidatus Mcinerneyibacteria</taxon>
        <taxon>Candidatus Mcinerneyibacteriales</taxon>
        <taxon>Candidatus Mcinerneyibacteriaceae</taxon>
        <taxon>Candidatus Mcinerneyibacterium</taxon>
    </lineage>
</organism>
<feature type="domain" description="SHS2" evidence="7">
    <location>
        <begin position="7"/>
        <end position="201"/>
    </location>
</feature>
<dbReference type="Pfam" id="PF02491">
    <property type="entry name" value="SHS2_FTSA"/>
    <property type="match status" value="1"/>
</dbReference>
<dbReference type="EMBL" id="VSIX01000089">
    <property type="protein sequence ID" value="TYB30685.1"/>
    <property type="molecule type" value="Genomic_DNA"/>
</dbReference>
<evidence type="ECO:0000256" key="3">
    <source>
        <dbReference type="ARBA" id="ARBA00023136"/>
    </source>
</evidence>